<comment type="caution">
    <text evidence="1">The sequence shown here is derived from an EMBL/GenBank/DDBJ whole genome shotgun (WGS) entry which is preliminary data.</text>
</comment>
<dbReference type="Proteomes" id="UP000663879">
    <property type="component" value="Unassembled WGS sequence"/>
</dbReference>
<dbReference type="EMBL" id="CAJNOC010000410">
    <property type="protein sequence ID" value="CAF0757694.1"/>
    <property type="molecule type" value="Genomic_DNA"/>
</dbReference>
<name>A0A813Q153_9BILA</name>
<evidence type="ECO:0000313" key="1">
    <source>
        <dbReference type="EMBL" id="CAF0757694.1"/>
    </source>
</evidence>
<proteinExistence type="predicted"/>
<accession>A0A813Q153</accession>
<keyword evidence="2" id="KW-1185">Reference proteome</keyword>
<reference evidence="1" key="1">
    <citation type="submission" date="2021-02" db="EMBL/GenBank/DDBJ databases">
        <authorList>
            <person name="Nowell W R."/>
        </authorList>
    </citation>
    <scope>NUCLEOTIDE SEQUENCE</scope>
    <source>
        <strain evidence="1">Ploen Becks lab</strain>
    </source>
</reference>
<gene>
    <name evidence="1" type="ORF">OXX778_LOCUS4264</name>
</gene>
<organism evidence="1 2">
    <name type="scientific">Brachionus calyciflorus</name>
    <dbReference type="NCBI Taxonomy" id="104777"/>
    <lineage>
        <taxon>Eukaryota</taxon>
        <taxon>Metazoa</taxon>
        <taxon>Spiralia</taxon>
        <taxon>Gnathifera</taxon>
        <taxon>Rotifera</taxon>
        <taxon>Eurotatoria</taxon>
        <taxon>Monogononta</taxon>
        <taxon>Pseudotrocha</taxon>
        <taxon>Ploima</taxon>
        <taxon>Brachionidae</taxon>
        <taxon>Brachionus</taxon>
    </lineage>
</organism>
<sequence>MCDFIEIRRVPRRSVSCVPVIRFREKIEPVKQVLLIEEKKPKVQIVIDIDARSRPSPPKPKCILVKEMKPCCPQTILVPFRCKRKSTLGRGVSQPNLTQSLQVAQQKQELQPTASQQAQWAQHRAILAQQQTQQSHLTPSLIAKHQAFLAQQQAQQQNAQPTESMIARHHQALAQQQEAQPTESMIARHRQALVHQQAFLQQQQQALQN</sequence>
<protein>
    <submittedName>
        <fullName evidence="1">Uncharacterized protein</fullName>
    </submittedName>
</protein>
<dbReference type="AlphaFoldDB" id="A0A813Q153"/>
<evidence type="ECO:0000313" key="2">
    <source>
        <dbReference type="Proteomes" id="UP000663879"/>
    </source>
</evidence>